<reference evidence="9" key="3">
    <citation type="submission" date="2025-09" db="UniProtKB">
        <authorList>
            <consortium name="Ensembl"/>
        </authorList>
    </citation>
    <scope>IDENTIFICATION</scope>
</reference>
<keyword evidence="6 8" id="KW-1133">Transmembrane helix</keyword>
<keyword evidence="7 8" id="KW-0472">Membrane</keyword>
<dbReference type="InterPro" id="IPR000109">
    <property type="entry name" value="POT_fam"/>
</dbReference>
<name>K7E1B5_MONDO</name>
<evidence type="ECO:0000256" key="7">
    <source>
        <dbReference type="ARBA" id="ARBA00023136"/>
    </source>
</evidence>
<dbReference type="Gene3D" id="1.20.1250.20">
    <property type="entry name" value="MFS general substrate transporter like domains"/>
    <property type="match status" value="1"/>
</dbReference>
<dbReference type="HOGENOM" id="CLU_054213_0_0_1"/>
<accession>K7E1B5</accession>
<dbReference type="eggNOG" id="KOG1237">
    <property type="taxonomic scope" value="Eukaryota"/>
</dbReference>
<evidence type="ECO:0000256" key="4">
    <source>
        <dbReference type="ARBA" id="ARBA00022847"/>
    </source>
</evidence>
<dbReference type="OMA" id="IEIMEMA"/>
<dbReference type="GO" id="GO:0015293">
    <property type="term" value="F:symporter activity"/>
    <property type="evidence" value="ECO:0007669"/>
    <property type="project" value="UniProtKB-KW"/>
</dbReference>
<dbReference type="PANTHER" id="PTHR11654">
    <property type="entry name" value="OLIGOPEPTIDE TRANSPORTER-RELATED"/>
    <property type="match status" value="1"/>
</dbReference>
<evidence type="ECO:0000256" key="1">
    <source>
        <dbReference type="ARBA" id="ARBA00004141"/>
    </source>
</evidence>
<evidence type="ECO:0000256" key="6">
    <source>
        <dbReference type="ARBA" id="ARBA00022989"/>
    </source>
</evidence>
<dbReference type="AlphaFoldDB" id="K7E1B5"/>
<feature type="transmembrane region" description="Helical" evidence="8">
    <location>
        <begin position="6"/>
        <end position="29"/>
    </location>
</feature>
<dbReference type="GO" id="GO:0015833">
    <property type="term" value="P:peptide transport"/>
    <property type="evidence" value="ECO:0007669"/>
    <property type="project" value="UniProtKB-KW"/>
</dbReference>
<keyword evidence="5" id="KW-0653">Protein transport</keyword>
<dbReference type="InParanoid" id="K7E1B5"/>
<dbReference type="Pfam" id="PF00854">
    <property type="entry name" value="PTR2"/>
    <property type="match status" value="2"/>
</dbReference>
<evidence type="ECO:0000313" key="9">
    <source>
        <dbReference type="Ensembl" id="ENSMODP00000039566.1"/>
    </source>
</evidence>
<feature type="transmembrane region" description="Helical" evidence="8">
    <location>
        <begin position="282"/>
        <end position="301"/>
    </location>
</feature>
<keyword evidence="4" id="KW-0769">Symport</keyword>
<evidence type="ECO:0000256" key="8">
    <source>
        <dbReference type="SAM" id="Phobius"/>
    </source>
</evidence>
<sequence>MCKINLTPISTMVIGMLLTALAFVAAAILQFNVDRMAPAEPADRESFLQIVNLAKSDVKMTLQNNQSNTLLAKPMRSFQQTPKYSKLLLNTESQSFQFQLQSRSSSVNTEHVVEEKSRYSLVIHGNGSRVSSILIKDIGTKPVNGMAAVRFVNTLGKEVNISLGEDNFLTVGGNYNVSAYITLERGEYYHVLCSTDDEEFFLDLGLLDFGAVYTVFIVEKSGQSPRAWKTKNIPANKVSILWQMPQYVLITAGEVMFSVTSFEFTYTESPPSMKSLLQAARLLTVYIGNLIVVIVARSVFLKQWVEFIFFSGLLFVVCFVFSIMGYYYIPLNQGKQKSHKEFPDGEPGDLLASQQL</sequence>
<evidence type="ECO:0000313" key="10">
    <source>
        <dbReference type="Proteomes" id="UP000002280"/>
    </source>
</evidence>
<evidence type="ECO:0000256" key="3">
    <source>
        <dbReference type="ARBA" id="ARBA00022692"/>
    </source>
</evidence>
<keyword evidence="5" id="KW-0571">Peptide transport</keyword>
<keyword evidence="4" id="KW-0813">Transport</keyword>
<organism evidence="9 10">
    <name type="scientific">Monodelphis domestica</name>
    <name type="common">Gray short-tailed opossum</name>
    <dbReference type="NCBI Taxonomy" id="13616"/>
    <lineage>
        <taxon>Eukaryota</taxon>
        <taxon>Metazoa</taxon>
        <taxon>Chordata</taxon>
        <taxon>Craniata</taxon>
        <taxon>Vertebrata</taxon>
        <taxon>Euteleostomi</taxon>
        <taxon>Mammalia</taxon>
        <taxon>Metatheria</taxon>
        <taxon>Didelphimorphia</taxon>
        <taxon>Didelphidae</taxon>
        <taxon>Monodelphis</taxon>
    </lineage>
</organism>
<dbReference type="FunFam" id="1.20.1250.20:FF:001522">
    <property type="entry name" value="Os12g0240875 protein"/>
    <property type="match status" value="1"/>
</dbReference>
<dbReference type="Bgee" id="ENSMODG00000029412">
    <property type="expression patterns" value="Expressed in spermatocyte and 3 other cell types or tissues"/>
</dbReference>
<keyword evidence="3 8" id="KW-0812">Transmembrane</keyword>
<evidence type="ECO:0000256" key="5">
    <source>
        <dbReference type="ARBA" id="ARBA00022856"/>
    </source>
</evidence>
<dbReference type="Ensembl" id="ENSMODT00000042672.2">
    <property type="protein sequence ID" value="ENSMODP00000039566.1"/>
    <property type="gene ID" value="ENSMODG00000029412.2"/>
</dbReference>
<dbReference type="InterPro" id="IPR036259">
    <property type="entry name" value="MFS_trans_sf"/>
</dbReference>
<dbReference type="Proteomes" id="UP000002280">
    <property type="component" value="Chromosome 4"/>
</dbReference>
<comment type="subcellular location">
    <subcellularLocation>
        <location evidence="1">Membrane</location>
        <topology evidence="1">Multi-pass membrane protein</topology>
    </subcellularLocation>
</comment>
<dbReference type="GeneTree" id="ENSGT00940000156507"/>
<reference evidence="9" key="2">
    <citation type="submission" date="2025-08" db="UniProtKB">
        <authorList>
            <consortium name="Ensembl"/>
        </authorList>
    </citation>
    <scope>IDENTIFICATION</scope>
</reference>
<feature type="transmembrane region" description="Helical" evidence="8">
    <location>
        <begin position="307"/>
        <end position="329"/>
    </location>
</feature>
<keyword evidence="10" id="KW-1185">Reference proteome</keyword>
<protein>
    <submittedName>
        <fullName evidence="9">Uncharacterized protein</fullName>
    </submittedName>
</protein>
<dbReference type="GO" id="GO:0016020">
    <property type="term" value="C:membrane"/>
    <property type="evidence" value="ECO:0007669"/>
    <property type="project" value="UniProtKB-SubCell"/>
</dbReference>
<proteinExistence type="inferred from homology"/>
<reference evidence="9 10" key="1">
    <citation type="journal article" date="2007" name="Nature">
        <title>Genome of the marsupial Monodelphis domestica reveals innovation in non-coding sequences.</title>
        <authorList>
            <person name="Mikkelsen T.S."/>
            <person name="Wakefield M.J."/>
            <person name="Aken B."/>
            <person name="Amemiya C.T."/>
            <person name="Chang J.L."/>
            <person name="Duke S."/>
            <person name="Garber M."/>
            <person name="Gentles A.J."/>
            <person name="Goodstadt L."/>
            <person name="Heger A."/>
            <person name="Jurka J."/>
            <person name="Kamal M."/>
            <person name="Mauceli E."/>
            <person name="Searle S.M."/>
            <person name="Sharpe T."/>
            <person name="Baker M.L."/>
            <person name="Batzer M.A."/>
            <person name="Benos P.V."/>
            <person name="Belov K."/>
            <person name="Clamp M."/>
            <person name="Cook A."/>
            <person name="Cuff J."/>
            <person name="Das R."/>
            <person name="Davidow L."/>
            <person name="Deakin J.E."/>
            <person name="Fazzari M.J."/>
            <person name="Glass J.L."/>
            <person name="Grabherr M."/>
            <person name="Greally J.M."/>
            <person name="Gu W."/>
            <person name="Hore T.A."/>
            <person name="Huttley G.A."/>
            <person name="Kleber M."/>
            <person name="Jirtle R.L."/>
            <person name="Koina E."/>
            <person name="Lee J.T."/>
            <person name="Mahony S."/>
            <person name="Marra M.A."/>
            <person name="Miller R.D."/>
            <person name="Nicholls R.D."/>
            <person name="Oda M."/>
            <person name="Papenfuss A.T."/>
            <person name="Parra Z.E."/>
            <person name="Pollock D.D."/>
            <person name="Ray D.A."/>
            <person name="Schein J.E."/>
            <person name="Speed T.P."/>
            <person name="Thompson K."/>
            <person name="VandeBerg J.L."/>
            <person name="Wade C.M."/>
            <person name="Walker J.A."/>
            <person name="Waters P.D."/>
            <person name="Webber C."/>
            <person name="Weidman J.R."/>
            <person name="Xie X."/>
            <person name="Zody M.C."/>
            <person name="Baldwin J."/>
            <person name="Abdouelleil A."/>
            <person name="Abdulkadir J."/>
            <person name="Abebe A."/>
            <person name="Abera B."/>
            <person name="Abreu J."/>
            <person name="Acer S.C."/>
            <person name="Aftuck L."/>
            <person name="Alexander A."/>
            <person name="An P."/>
            <person name="Anderson E."/>
            <person name="Anderson S."/>
            <person name="Arachi H."/>
            <person name="Azer M."/>
            <person name="Bachantsang P."/>
            <person name="Barry A."/>
            <person name="Bayul T."/>
            <person name="Berlin A."/>
            <person name="Bessette D."/>
            <person name="Bloom T."/>
            <person name="Bloom T."/>
            <person name="Boguslavskiy L."/>
            <person name="Bonnet C."/>
            <person name="Boukhgalter B."/>
            <person name="Bourzgui I."/>
            <person name="Brown A."/>
            <person name="Cahill P."/>
            <person name="Channer S."/>
            <person name="Cheshatsang Y."/>
            <person name="Chuda L."/>
            <person name="Citroen M."/>
            <person name="Collymore A."/>
            <person name="Cooke P."/>
            <person name="Costello M."/>
            <person name="D'Aco K."/>
            <person name="Daza R."/>
            <person name="De Haan G."/>
            <person name="DeGray S."/>
            <person name="DeMaso C."/>
            <person name="Dhargay N."/>
            <person name="Dooley K."/>
            <person name="Dooley E."/>
            <person name="Doricent M."/>
            <person name="Dorje P."/>
            <person name="Dorjee K."/>
            <person name="Dupes A."/>
            <person name="Elong R."/>
            <person name="Falk J."/>
            <person name="Farina A."/>
            <person name="Faro S."/>
            <person name="Ferguson D."/>
            <person name="Fisher S."/>
            <person name="Foley C.D."/>
            <person name="Franke A."/>
            <person name="Friedrich D."/>
            <person name="Gadbois L."/>
            <person name="Gearin G."/>
            <person name="Gearin C.R."/>
            <person name="Giannoukos G."/>
            <person name="Goode T."/>
            <person name="Graham J."/>
            <person name="Grandbois E."/>
            <person name="Grewal S."/>
            <person name="Gyaltsen K."/>
            <person name="Hafez N."/>
            <person name="Hagos B."/>
            <person name="Hall J."/>
            <person name="Henson C."/>
            <person name="Hollinger A."/>
            <person name="Honan T."/>
            <person name="Huard M.D."/>
            <person name="Hughes L."/>
            <person name="Hurhula B."/>
            <person name="Husby M.E."/>
            <person name="Kamat A."/>
            <person name="Kanga B."/>
            <person name="Kashin S."/>
            <person name="Khazanovich D."/>
            <person name="Kisner P."/>
            <person name="Lance K."/>
            <person name="Lara M."/>
            <person name="Lee W."/>
            <person name="Lennon N."/>
            <person name="Letendre F."/>
            <person name="LeVine R."/>
            <person name="Lipovsky A."/>
            <person name="Liu X."/>
            <person name="Liu J."/>
            <person name="Liu S."/>
            <person name="Lokyitsang T."/>
            <person name="Lokyitsang Y."/>
            <person name="Lubonja R."/>
            <person name="Lui A."/>
            <person name="MacDonald P."/>
            <person name="Magnisalis V."/>
            <person name="Maru K."/>
            <person name="Matthews C."/>
            <person name="McCusker W."/>
            <person name="McDonough S."/>
            <person name="Mehta T."/>
            <person name="Meldrim J."/>
            <person name="Meneus L."/>
            <person name="Mihai O."/>
            <person name="Mihalev A."/>
            <person name="Mihova T."/>
            <person name="Mittelman R."/>
            <person name="Mlenga V."/>
            <person name="Montmayeur A."/>
            <person name="Mulrain L."/>
            <person name="Navidi A."/>
            <person name="Naylor J."/>
            <person name="Negash T."/>
            <person name="Nguyen T."/>
            <person name="Nguyen N."/>
            <person name="Nicol R."/>
            <person name="Norbu C."/>
            <person name="Norbu N."/>
            <person name="Novod N."/>
            <person name="O'Neill B."/>
            <person name="Osman S."/>
            <person name="Markiewicz E."/>
            <person name="Oyono O.L."/>
            <person name="Patti C."/>
            <person name="Phunkhang P."/>
            <person name="Pierre F."/>
            <person name="Priest M."/>
            <person name="Raghuraman S."/>
            <person name="Rege F."/>
            <person name="Reyes R."/>
            <person name="Rise C."/>
            <person name="Rogov P."/>
            <person name="Ross K."/>
            <person name="Ryan E."/>
            <person name="Settipalli S."/>
            <person name="Shea T."/>
            <person name="Sherpa N."/>
            <person name="Shi L."/>
            <person name="Shih D."/>
            <person name="Sparrow T."/>
            <person name="Spaulding J."/>
            <person name="Stalker J."/>
            <person name="Stange-Thomann N."/>
            <person name="Stavropoulos S."/>
            <person name="Stone C."/>
            <person name="Strader C."/>
            <person name="Tesfaye S."/>
            <person name="Thomson T."/>
            <person name="Thoulutsang Y."/>
            <person name="Thoulutsang D."/>
            <person name="Topham K."/>
            <person name="Topping I."/>
            <person name="Tsamla T."/>
            <person name="Vassiliev H."/>
            <person name="Vo A."/>
            <person name="Wangchuk T."/>
            <person name="Wangdi T."/>
            <person name="Weiand M."/>
            <person name="Wilkinson J."/>
            <person name="Wilson A."/>
            <person name="Yadav S."/>
            <person name="Young G."/>
            <person name="Yu Q."/>
            <person name="Zembek L."/>
            <person name="Zhong D."/>
            <person name="Zimmer A."/>
            <person name="Zwirko Z."/>
            <person name="Jaffe D.B."/>
            <person name="Alvarez P."/>
            <person name="Brockman W."/>
            <person name="Butler J."/>
            <person name="Chin C."/>
            <person name="Gnerre S."/>
            <person name="MacCallum I."/>
            <person name="Graves J.A."/>
            <person name="Ponting C.P."/>
            <person name="Breen M."/>
            <person name="Samollow P.B."/>
            <person name="Lander E.S."/>
            <person name="Lindblad-Toh K."/>
        </authorList>
    </citation>
    <scope>NUCLEOTIDE SEQUENCE [LARGE SCALE GENOMIC DNA]</scope>
</reference>
<comment type="similarity">
    <text evidence="2">Belongs to the major facilitator superfamily. Proton-dependent oligopeptide transporter (POT/PTR) (TC 2.A.17) family.</text>
</comment>
<evidence type="ECO:0000256" key="2">
    <source>
        <dbReference type="ARBA" id="ARBA00005982"/>
    </source>
</evidence>